<dbReference type="InterPro" id="IPR056564">
    <property type="entry name" value="Ig-like_KY"/>
</dbReference>
<feature type="compositionally biased region" description="Basic residues" evidence="1">
    <location>
        <begin position="104"/>
        <end position="121"/>
    </location>
</feature>
<feature type="region of interest" description="Disordered" evidence="1">
    <location>
        <begin position="1"/>
        <end position="80"/>
    </location>
</feature>
<dbReference type="Pfam" id="PF23265">
    <property type="entry name" value="Ig-like_KY"/>
    <property type="match status" value="3"/>
</dbReference>
<dbReference type="AlphaFoldDB" id="A0AAV6FQU3"/>
<feature type="domain" description="Transglutaminase-like" evidence="2">
    <location>
        <begin position="262"/>
        <end position="331"/>
    </location>
</feature>
<evidence type="ECO:0000259" key="2">
    <source>
        <dbReference type="SMART" id="SM00460"/>
    </source>
</evidence>
<feature type="compositionally biased region" description="Basic and acidic residues" evidence="1">
    <location>
        <begin position="126"/>
        <end position="142"/>
    </location>
</feature>
<keyword evidence="4" id="KW-1185">Reference proteome</keyword>
<accession>A0AAV6FQU3</accession>
<feature type="compositionally biased region" description="Basic residues" evidence="1">
    <location>
        <begin position="170"/>
        <end position="179"/>
    </location>
</feature>
<dbReference type="PANTHER" id="PTHR46333">
    <property type="entry name" value="CYTOKINESIS PROTEIN 3"/>
    <property type="match status" value="1"/>
</dbReference>
<dbReference type="Gene3D" id="3.10.620.30">
    <property type="match status" value="1"/>
</dbReference>
<evidence type="ECO:0000313" key="3">
    <source>
        <dbReference type="EMBL" id="KAG5264077.1"/>
    </source>
</evidence>
<evidence type="ECO:0000313" key="4">
    <source>
        <dbReference type="Proteomes" id="UP000823561"/>
    </source>
</evidence>
<feature type="compositionally biased region" description="Basic residues" evidence="1">
    <location>
        <begin position="40"/>
        <end position="51"/>
    </location>
</feature>
<feature type="compositionally biased region" description="Low complexity" evidence="1">
    <location>
        <begin position="160"/>
        <end position="169"/>
    </location>
</feature>
<dbReference type="GO" id="GO:0005737">
    <property type="term" value="C:cytoplasm"/>
    <property type="evidence" value="ECO:0007669"/>
    <property type="project" value="TreeGrafter"/>
</dbReference>
<dbReference type="SMART" id="SM00460">
    <property type="entry name" value="TGc"/>
    <property type="match status" value="1"/>
</dbReference>
<sequence>MGAVITRLKEVRKKERKPKSKKKKKGRVIVGKKGSMTSRKTGRASTKRRRSNGAQRGQNQQRKPPTEVSTNTDTDKTSHIYMEIDDNAQAAHLGGTQATDTQRSKQRSTRRRKSGTKRSQKGKGYAVERRPLNDIFPKRGEDTTDGGKIGDNDIQRGGKLRASQRSARGSLRRRKSSRKLKKHLFPSPAVFSQIDAHAIKAGEELRRKRIFSVKAITQDITVGAATDLQKLRAIWIWLCHNIEYDVSGYLGMTEKITSPQRVIETGRGICCGYSRLCMQMCSEVGIECQEVSGHSKGASYRPGLHAEPTKSDHAWNAVRIQGHWYLLDSCWGAGNVDFTKRVFNKCYNEFYFLPDPDMFISDHFPDDVEWQLLRQPISLEEFRKRVLKTSRFFQLGLTLHHPTHFLLVTENGEATVSMTFPEPLEFSYRICQRSGNIQRELSTSAALLTVTTTHMKMRLRPPTQGSFDVTLFARTAKTSGELPEVCNFLLECPKPSPLDSFPENPSKSWGLDQNSKNMGLKPCQYQAEIMLESATFEMVLQTSRPLMMLCTLSHKDLDEALAKRCVATQSEPDQLNCHILCPYVGYYRLVVFVKDNDSTSNSYSPVGTFLLHCTSSAVININKLFPPGLSNNCGPGNETLKAGLTDFSHTRAIINTQRGQCSITFRNQRSMKLQANLSRQERQQSKNPLSRYVLLSCDGKDVTVSVALPGTGIYCLSLFGGPATSTSLSHICDYVLRNDWDGTLPPFPLSYSIWNDCGCVLFEPRTGHLEPMSMVRFCVKVPRAIKVNVIGQDHTELRLNQRSQMWEGEVHTSTVPQLQLAASFPEGVPGELNILLCFDVLRTPNTMR</sequence>
<reference evidence="3" key="1">
    <citation type="submission" date="2020-10" db="EMBL/GenBank/DDBJ databases">
        <title>Chromosome-scale genome assembly of the Allis shad, Alosa alosa.</title>
        <authorList>
            <person name="Margot Z."/>
            <person name="Christophe K."/>
            <person name="Cabau C."/>
            <person name="Louis A."/>
            <person name="Berthelot C."/>
            <person name="Parey E."/>
            <person name="Roest Crollius H."/>
            <person name="Montfort J."/>
            <person name="Robinson-Rechavi M."/>
            <person name="Bucao C."/>
            <person name="Bouchez O."/>
            <person name="Gislard M."/>
            <person name="Lluch J."/>
            <person name="Milhes M."/>
            <person name="Lampietro C."/>
            <person name="Lopez Roques C."/>
            <person name="Donnadieu C."/>
            <person name="Braasch I."/>
            <person name="Desvignes T."/>
            <person name="Postlethwait J."/>
            <person name="Bobe J."/>
            <person name="Guiguen Y."/>
        </authorList>
    </citation>
    <scope>NUCLEOTIDE SEQUENCE</scope>
    <source>
        <strain evidence="3">M-15738</strain>
        <tissue evidence="3">Blood</tissue>
    </source>
</reference>
<dbReference type="InterPro" id="IPR052557">
    <property type="entry name" value="CAP/Cytokinesis_protein"/>
</dbReference>
<gene>
    <name evidence="3" type="ORF">AALO_G00271870</name>
</gene>
<dbReference type="InterPro" id="IPR002931">
    <property type="entry name" value="Transglutaminase-like"/>
</dbReference>
<feature type="compositionally biased region" description="Basic residues" evidence="1">
    <location>
        <begin position="14"/>
        <end position="27"/>
    </location>
</feature>
<dbReference type="InterPro" id="IPR038765">
    <property type="entry name" value="Papain-like_cys_pep_sf"/>
</dbReference>
<dbReference type="SUPFAM" id="SSF54001">
    <property type="entry name" value="Cysteine proteinases"/>
    <property type="match status" value="1"/>
</dbReference>
<dbReference type="Pfam" id="PF01841">
    <property type="entry name" value="Transglut_core"/>
    <property type="match status" value="1"/>
</dbReference>
<feature type="region of interest" description="Disordered" evidence="1">
    <location>
        <begin position="93"/>
        <end position="179"/>
    </location>
</feature>
<evidence type="ECO:0000256" key="1">
    <source>
        <dbReference type="SAM" id="MobiDB-lite"/>
    </source>
</evidence>
<proteinExistence type="predicted"/>
<feature type="compositionally biased region" description="Polar residues" evidence="1">
    <location>
        <begin position="52"/>
        <end position="72"/>
    </location>
</feature>
<protein>
    <recommendedName>
        <fullName evidence="2">Transglutaminase-like domain-containing protein</fullName>
    </recommendedName>
</protein>
<organism evidence="3 4">
    <name type="scientific">Alosa alosa</name>
    <name type="common">allis shad</name>
    <dbReference type="NCBI Taxonomy" id="278164"/>
    <lineage>
        <taxon>Eukaryota</taxon>
        <taxon>Metazoa</taxon>
        <taxon>Chordata</taxon>
        <taxon>Craniata</taxon>
        <taxon>Vertebrata</taxon>
        <taxon>Euteleostomi</taxon>
        <taxon>Actinopterygii</taxon>
        <taxon>Neopterygii</taxon>
        <taxon>Teleostei</taxon>
        <taxon>Clupei</taxon>
        <taxon>Clupeiformes</taxon>
        <taxon>Clupeoidei</taxon>
        <taxon>Clupeidae</taxon>
        <taxon>Alosa</taxon>
    </lineage>
</organism>
<dbReference type="Proteomes" id="UP000823561">
    <property type="component" value="Chromosome 21"/>
</dbReference>
<dbReference type="EMBL" id="JADWDJ010000021">
    <property type="protein sequence ID" value="KAG5264077.1"/>
    <property type="molecule type" value="Genomic_DNA"/>
</dbReference>
<comment type="caution">
    <text evidence="3">The sequence shown here is derived from an EMBL/GenBank/DDBJ whole genome shotgun (WGS) entry which is preliminary data.</text>
</comment>
<name>A0AAV6FQU3_9TELE</name>
<dbReference type="PANTHER" id="PTHR46333:SF4">
    <property type="entry name" value="TRANSGLUTAMINASE-LIKE DOMAIN-CONTAINING PROTEIN"/>
    <property type="match status" value="1"/>
</dbReference>